<evidence type="ECO:0000313" key="2">
    <source>
        <dbReference type="Ensembl" id="ENSLACP00000015358.1"/>
    </source>
</evidence>
<dbReference type="EMBL" id="AFYH01040821">
    <property type="status" value="NOT_ANNOTATED_CDS"/>
    <property type="molecule type" value="Genomic_DNA"/>
</dbReference>
<dbReference type="Pfam" id="PF01161">
    <property type="entry name" value="PBP"/>
    <property type="match status" value="1"/>
</dbReference>
<dbReference type="Ensembl" id="ENSLACT00000015464.1">
    <property type="protein sequence ID" value="ENSLACP00000015358.1"/>
    <property type="gene ID" value="ENSLACG00000013523.1"/>
</dbReference>
<dbReference type="eggNOG" id="KOG3346">
    <property type="taxonomic scope" value="Eukaryota"/>
</dbReference>
<sequence length="204" mass="23967">MKWPSILLLFMGVFVLVVQEVVYSVEDEVCYFEKLNEEDSKFCRGKLWVIFPGLGDVSCRFIPECKEFRKMISTEWLAPVVQYSKANENENYVMIMVDPDAPRRDQPRFRYWRHWLVTDILGKNLKAGVIKGKTLSEYRRPTPPQNTGYHRYQFLIYSQPPNTVISLSPEEKESFGGWNVSRFVARFNLGKPVAKTQFMTRSFK</sequence>
<dbReference type="GeneTree" id="ENSGT00940000162387"/>
<dbReference type="EMBL" id="AFYH01040817">
    <property type="status" value="NOT_ANNOTATED_CDS"/>
    <property type="molecule type" value="Genomic_DNA"/>
</dbReference>
<dbReference type="EMBL" id="AFYH01040812">
    <property type="status" value="NOT_ANNOTATED_CDS"/>
    <property type="molecule type" value="Genomic_DNA"/>
</dbReference>
<dbReference type="CDD" id="cd00866">
    <property type="entry name" value="PEBP_euk"/>
    <property type="match status" value="1"/>
</dbReference>
<dbReference type="PANTHER" id="PTHR11362">
    <property type="entry name" value="PHOSPHATIDYLETHANOLAMINE-BINDING PROTEIN"/>
    <property type="match status" value="1"/>
</dbReference>
<reference evidence="3" key="1">
    <citation type="submission" date="2011-08" db="EMBL/GenBank/DDBJ databases">
        <title>The draft genome of Latimeria chalumnae.</title>
        <authorList>
            <person name="Di Palma F."/>
            <person name="Alfoldi J."/>
            <person name="Johnson J."/>
            <person name="Berlin A."/>
            <person name="Gnerre S."/>
            <person name="Jaffe D."/>
            <person name="MacCallum I."/>
            <person name="Young S."/>
            <person name="Walker B.J."/>
            <person name="Lander E."/>
            <person name="Lindblad-Toh K."/>
        </authorList>
    </citation>
    <scope>NUCLEOTIDE SEQUENCE [LARGE SCALE GENOMIC DNA]</scope>
    <source>
        <strain evidence="3">Wild caught</strain>
    </source>
</reference>
<dbReference type="FunCoup" id="H3B0D7">
    <property type="interactions" value="32"/>
</dbReference>
<organism evidence="2 3">
    <name type="scientific">Latimeria chalumnae</name>
    <name type="common">Coelacanth</name>
    <dbReference type="NCBI Taxonomy" id="7897"/>
    <lineage>
        <taxon>Eukaryota</taxon>
        <taxon>Metazoa</taxon>
        <taxon>Chordata</taxon>
        <taxon>Craniata</taxon>
        <taxon>Vertebrata</taxon>
        <taxon>Euteleostomi</taxon>
        <taxon>Coelacanthiformes</taxon>
        <taxon>Coelacanthidae</taxon>
        <taxon>Latimeria</taxon>
    </lineage>
</organism>
<feature type="signal peptide" evidence="1">
    <location>
        <begin position="1"/>
        <end position="19"/>
    </location>
</feature>
<gene>
    <name evidence="2" type="primary">PEBP4</name>
</gene>
<dbReference type="EMBL" id="AFYH01040814">
    <property type="status" value="NOT_ANNOTATED_CDS"/>
    <property type="molecule type" value="Genomic_DNA"/>
</dbReference>
<reference evidence="2" key="3">
    <citation type="submission" date="2025-09" db="UniProtKB">
        <authorList>
            <consortium name="Ensembl"/>
        </authorList>
    </citation>
    <scope>IDENTIFICATION</scope>
</reference>
<accession>H3B0D7</accession>
<proteinExistence type="predicted"/>
<dbReference type="InterPro" id="IPR036610">
    <property type="entry name" value="PEBP-like_sf"/>
</dbReference>
<dbReference type="Gene3D" id="3.90.280.10">
    <property type="entry name" value="PEBP-like"/>
    <property type="match status" value="1"/>
</dbReference>
<evidence type="ECO:0000313" key="3">
    <source>
        <dbReference type="Proteomes" id="UP000008672"/>
    </source>
</evidence>
<dbReference type="PANTHER" id="PTHR11362:SF82">
    <property type="entry name" value="PHOSPHATIDYLETHANOLAMINE-BINDING PROTEIN 4"/>
    <property type="match status" value="1"/>
</dbReference>
<dbReference type="OMA" id="QKITSWM"/>
<dbReference type="HOGENOM" id="CLU_089676_0_0_1"/>
<protein>
    <submittedName>
        <fullName evidence="2">Phosphatidylethanolamine binding protein 4</fullName>
    </submittedName>
</protein>
<dbReference type="EMBL" id="AFYH01040815">
    <property type="status" value="NOT_ANNOTATED_CDS"/>
    <property type="molecule type" value="Genomic_DNA"/>
</dbReference>
<dbReference type="Bgee" id="ENSLACG00000013523">
    <property type="expression patterns" value="Expressed in muscle tissue and 6 other cell types or tissues"/>
</dbReference>
<reference evidence="2" key="2">
    <citation type="submission" date="2025-08" db="UniProtKB">
        <authorList>
            <consortium name="Ensembl"/>
        </authorList>
    </citation>
    <scope>IDENTIFICATION</scope>
</reference>
<dbReference type="GeneID" id="102365393"/>
<dbReference type="SUPFAM" id="SSF49777">
    <property type="entry name" value="PEBP-like"/>
    <property type="match status" value="1"/>
</dbReference>
<keyword evidence="1" id="KW-0732">Signal</keyword>
<dbReference type="OrthoDB" id="2506647at2759"/>
<dbReference type="InterPro" id="IPR008914">
    <property type="entry name" value="PEBP"/>
</dbReference>
<keyword evidence="3" id="KW-1185">Reference proteome</keyword>
<dbReference type="Proteomes" id="UP000008672">
    <property type="component" value="Unassembled WGS sequence"/>
</dbReference>
<name>H3B0D7_LATCH</name>
<evidence type="ECO:0000256" key="1">
    <source>
        <dbReference type="SAM" id="SignalP"/>
    </source>
</evidence>
<dbReference type="EMBL" id="AFYH01040820">
    <property type="status" value="NOT_ANNOTATED_CDS"/>
    <property type="molecule type" value="Genomic_DNA"/>
</dbReference>
<dbReference type="EMBL" id="AFYH01040818">
    <property type="status" value="NOT_ANNOTATED_CDS"/>
    <property type="molecule type" value="Genomic_DNA"/>
</dbReference>
<dbReference type="InterPro" id="IPR035810">
    <property type="entry name" value="PEBP_euk"/>
</dbReference>
<feature type="chain" id="PRO_5003580805" evidence="1">
    <location>
        <begin position="20"/>
        <end position="204"/>
    </location>
</feature>
<dbReference type="EMBL" id="AFYH01040813">
    <property type="status" value="NOT_ANNOTATED_CDS"/>
    <property type="molecule type" value="Genomic_DNA"/>
</dbReference>
<dbReference type="EMBL" id="AFYH01040816">
    <property type="status" value="NOT_ANNOTATED_CDS"/>
    <property type="molecule type" value="Genomic_DNA"/>
</dbReference>
<dbReference type="EMBL" id="AFYH01040819">
    <property type="status" value="NOT_ANNOTATED_CDS"/>
    <property type="molecule type" value="Genomic_DNA"/>
</dbReference>
<dbReference type="InParanoid" id="H3B0D7"/>
<dbReference type="STRING" id="7897.ENSLACP00000015358"/>
<dbReference type="AlphaFoldDB" id="H3B0D7"/>